<feature type="transmembrane region" description="Helical" evidence="1">
    <location>
        <begin position="124"/>
        <end position="147"/>
    </location>
</feature>
<gene>
    <name evidence="3" type="ORF">KSZ_01130</name>
</gene>
<name>A0ABQ3V7K2_9CHLR</name>
<protein>
    <recommendedName>
        <fullName evidence="2">DUF1616 domain-containing protein</fullName>
    </recommendedName>
</protein>
<dbReference type="RefSeq" id="WP_201359813.1">
    <property type="nucleotide sequence ID" value="NZ_BNJJ01000001.1"/>
</dbReference>
<accession>A0ABQ3V7K2</accession>
<sequence length="271" mass="30098">MRLKNLDVLLLLLVVVANVFHVWLGRPVAVIGGVLALPLVFVCPGYVLAELVFKKRLLDIFQRLLLSIGGSLALDILGGMLLNILPGGLNSQSWMLLLCLITVLGSGALVYARHDQASADYPRLHMSALCAHLFCGVLVLVMMVMIMRYDIHGMATPARPAFTQFWLLPARQANRNCAVTLGIQNFERTPASYRIVVNANNNLVAGWSLIRLAPQQTWQHIIPLPQMKENTILLEAFLYQTNQPERVYRHVAIHVHVTGDGPVSHPQQCAF</sequence>
<organism evidence="3 4">
    <name type="scientific">Dictyobacter formicarum</name>
    <dbReference type="NCBI Taxonomy" id="2778368"/>
    <lineage>
        <taxon>Bacteria</taxon>
        <taxon>Bacillati</taxon>
        <taxon>Chloroflexota</taxon>
        <taxon>Ktedonobacteria</taxon>
        <taxon>Ktedonobacterales</taxon>
        <taxon>Dictyobacteraceae</taxon>
        <taxon>Dictyobacter</taxon>
    </lineage>
</organism>
<feature type="transmembrane region" description="Helical" evidence="1">
    <location>
        <begin position="91"/>
        <end position="112"/>
    </location>
</feature>
<feature type="domain" description="DUF1616" evidence="2">
    <location>
        <begin position="12"/>
        <end position="246"/>
    </location>
</feature>
<feature type="transmembrane region" description="Helical" evidence="1">
    <location>
        <begin position="64"/>
        <end position="85"/>
    </location>
</feature>
<evidence type="ECO:0000259" key="2">
    <source>
        <dbReference type="Pfam" id="PF07760"/>
    </source>
</evidence>
<evidence type="ECO:0000313" key="4">
    <source>
        <dbReference type="Proteomes" id="UP000635565"/>
    </source>
</evidence>
<evidence type="ECO:0000313" key="3">
    <source>
        <dbReference type="EMBL" id="GHO82107.1"/>
    </source>
</evidence>
<dbReference type="Pfam" id="PF07760">
    <property type="entry name" value="DUF1616"/>
    <property type="match status" value="1"/>
</dbReference>
<dbReference type="EMBL" id="BNJJ01000001">
    <property type="protein sequence ID" value="GHO82107.1"/>
    <property type="molecule type" value="Genomic_DNA"/>
</dbReference>
<dbReference type="Proteomes" id="UP000635565">
    <property type="component" value="Unassembled WGS sequence"/>
</dbReference>
<keyword evidence="1" id="KW-1133">Transmembrane helix</keyword>
<feature type="transmembrane region" description="Helical" evidence="1">
    <location>
        <begin position="7"/>
        <end position="24"/>
    </location>
</feature>
<feature type="transmembrane region" description="Helical" evidence="1">
    <location>
        <begin position="30"/>
        <end position="52"/>
    </location>
</feature>
<keyword evidence="4" id="KW-1185">Reference proteome</keyword>
<comment type="caution">
    <text evidence="3">The sequence shown here is derived from an EMBL/GenBank/DDBJ whole genome shotgun (WGS) entry which is preliminary data.</text>
</comment>
<evidence type="ECO:0000256" key="1">
    <source>
        <dbReference type="SAM" id="Phobius"/>
    </source>
</evidence>
<keyword evidence="1" id="KW-0472">Membrane</keyword>
<reference evidence="3 4" key="1">
    <citation type="journal article" date="2021" name="Int. J. Syst. Evol. Microbiol.">
        <title>Reticulibacter mediterranei gen. nov., sp. nov., within the new family Reticulibacteraceae fam. nov., and Ktedonospora formicarum gen. nov., sp. nov., Ktedonobacter robiniae sp. nov., Dictyobacter formicarum sp. nov. and Dictyobacter arantiisoli sp. nov., belonging to the class Ktedonobacteria.</title>
        <authorList>
            <person name="Yabe S."/>
            <person name="Zheng Y."/>
            <person name="Wang C.M."/>
            <person name="Sakai Y."/>
            <person name="Abe K."/>
            <person name="Yokota A."/>
            <person name="Donadio S."/>
            <person name="Cavaletti L."/>
            <person name="Monciardini P."/>
        </authorList>
    </citation>
    <scope>NUCLEOTIDE SEQUENCE [LARGE SCALE GENOMIC DNA]</scope>
    <source>
        <strain evidence="3 4">SOSP1-9</strain>
    </source>
</reference>
<proteinExistence type="predicted"/>
<keyword evidence="1" id="KW-0812">Transmembrane</keyword>
<dbReference type="InterPro" id="IPR011674">
    <property type="entry name" value="DUF1616"/>
</dbReference>